<dbReference type="GO" id="GO:0007018">
    <property type="term" value="P:microtubule-based movement"/>
    <property type="evidence" value="ECO:0007669"/>
    <property type="project" value="InterPro"/>
</dbReference>
<feature type="domain" description="Dynein heavy chain linker" evidence="14">
    <location>
        <begin position="1374"/>
        <end position="1540"/>
    </location>
</feature>
<dbReference type="InterPro" id="IPR035699">
    <property type="entry name" value="AAA_6"/>
</dbReference>
<reference evidence="20" key="1">
    <citation type="submission" date="2021-01" db="UniProtKB">
        <authorList>
            <consortium name="EnsemblMetazoa"/>
        </authorList>
    </citation>
    <scope>IDENTIFICATION</scope>
</reference>
<evidence type="ECO:0000259" key="16">
    <source>
        <dbReference type="Pfam" id="PF12777"/>
    </source>
</evidence>
<feature type="compositionally biased region" description="Polar residues" evidence="12">
    <location>
        <begin position="1571"/>
        <end position="1597"/>
    </location>
</feature>
<dbReference type="Pfam" id="PF12774">
    <property type="entry name" value="AAA_6"/>
    <property type="match status" value="1"/>
</dbReference>
<feature type="domain" description="Dynein heavy chain AAA 5 extension" evidence="19">
    <location>
        <begin position="2665"/>
        <end position="2774"/>
    </location>
</feature>
<evidence type="ECO:0000259" key="13">
    <source>
        <dbReference type="Pfam" id="PF08385"/>
    </source>
</evidence>
<feature type="domain" description="Dynein heavy chain AAA module D4" evidence="17">
    <location>
        <begin position="3161"/>
        <end position="3424"/>
    </location>
</feature>
<name>A0A7M5UW14_9CNID</name>
<dbReference type="Pfam" id="PF08385">
    <property type="entry name" value="DHC_N1"/>
    <property type="match status" value="1"/>
</dbReference>
<accession>A0A7M5UW14</accession>
<dbReference type="Gene3D" id="3.40.50.300">
    <property type="entry name" value="P-loop containing nucleotide triphosphate hydrolases"/>
    <property type="match status" value="6"/>
</dbReference>
<feature type="domain" description="Dynein heavy chain hydrolytic ATP-binding dynein motor region" evidence="15">
    <location>
        <begin position="2083"/>
        <end position="2392"/>
    </location>
</feature>
<dbReference type="SUPFAM" id="SSF52540">
    <property type="entry name" value="P-loop containing nucleoside triphosphate hydrolases"/>
    <property type="match status" value="1"/>
</dbReference>
<evidence type="ECO:0000259" key="19">
    <source>
        <dbReference type="Pfam" id="PF17852"/>
    </source>
</evidence>
<feature type="region of interest" description="Disordered" evidence="12">
    <location>
        <begin position="1056"/>
        <end position="1081"/>
    </location>
</feature>
<dbReference type="InterPro" id="IPR026983">
    <property type="entry name" value="DHC"/>
</dbReference>
<evidence type="ECO:0000259" key="14">
    <source>
        <dbReference type="Pfam" id="PF08393"/>
    </source>
</evidence>
<keyword evidence="10" id="KW-0505">Motor protein</keyword>
<keyword evidence="21" id="KW-1185">Reference proteome</keyword>
<comment type="subcellular location">
    <subcellularLocation>
        <location evidence="1">Cytoplasm</location>
        <location evidence="1">Cytoskeleton</location>
    </subcellularLocation>
</comment>
<dbReference type="Gene3D" id="1.20.920.20">
    <property type="match status" value="1"/>
</dbReference>
<dbReference type="Gene3D" id="3.20.180.20">
    <property type="entry name" value="Dynein heavy chain, N-terminal domain 2"/>
    <property type="match status" value="1"/>
</dbReference>
<dbReference type="InterPro" id="IPR042228">
    <property type="entry name" value="Dynein_linker_3"/>
</dbReference>
<dbReference type="Pfam" id="PF12775">
    <property type="entry name" value="AAA_7"/>
    <property type="match status" value="1"/>
</dbReference>
<dbReference type="InterPro" id="IPR024317">
    <property type="entry name" value="Dynein_heavy_chain_D4_dom"/>
</dbReference>
<keyword evidence="4" id="KW-0493">Microtubule</keyword>
<feature type="domain" description="Dynein heavy chain coiled coil stalk" evidence="16">
    <location>
        <begin position="3441"/>
        <end position="3780"/>
    </location>
</feature>
<keyword evidence="7" id="KW-0067">ATP-binding</keyword>
<feature type="region of interest" description="Disordered" evidence="12">
    <location>
        <begin position="1561"/>
        <end position="1597"/>
    </location>
</feature>
<evidence type="ECO:0000256" key="10">
    <source>
        <dbReference type="ARBA" id="ARBA00023175"/>
    </source>
</evidence>
<dbReference type="Pfam" id="PF12780">
    <property type="entry name" value="AAA_8"/>
    <property type="match status" value="1"/>
</dbReference>
<keyword evidence="6" id="KW-0547">Nucleotide-binding</keyword>
<dbReference type="InterPro" id="IPR027417">
    <property type="entry name" value="P-loop_NTPase"/>
</dbReference>
<dbReference type="PANTHER" id="PTHR46961">
    <property type="entry name" value="DYNEIN HEAVY CHAIN 1, AXONEMAL-LIKE PROTEIN"/>
    <property type="match status" value="1"/>
</dbReference>
<dbReference type="GeneID" id="136800498"/>
<keyword evidence="3" id="KW-0963">Cytoplasm</keyword>
<evidence type="ECO:0000256" key="4">
    <source>
        <dbReference type="ARBA" id="ARBA00022701"/>
    </source>
</evidence>
<dbReference type="Pfam" id="PF08393">
    <property type="entry name" value="DHC_N2"/>
    <property type="match status" value="2"/>
</dbReference>
<keyword evidence="11" id="KW-0206">Cytoskeleton</keyword>
<proteinExistence type="inferred from homology"/>
<dbReference type="GO" id="GO:0005874">
    <property type="term" value="C:microtubule"/>
    <property type="evidence" value="ECO:0007669"/>
    <property type="project" value="UniProtKB-KW"/>
</dbReference>
<evidence type="ECO:0000256" key="7">
    <source>
        <dbReference type="ARBA" id="ARBA00022840"/>
    </source>
</evidence>
<evidence type="ECO:0000256" key="9">
    <source>
        <dbReference type="ARBA" id="ARBA00023054"/>
    </source>
</evidence>
<dbReference type="EnsemblMetazoa" id="CLYHEMT005391.1">
    <property type="protein sequence ID" value="CLYHEMP005391.1"/>
    <property type="gene ID" value="CLYHEMG005391"/>
</dbReference>
<evidence type="ECO:0000256" key="5">
    <source>
        <dbReference type="ARBA" id="ARBA00022737"/>
    </source>
</evidence>
<dbReference type="Gene3D" id="1.20.920.30">
    <property type="match status" value="1"/>
</dbReference>
<dbReference type="GO" id="GO:0030286">
    <property type="term" value="C:dynein complex"/>
    <property type="evidence" value="ECO:0007669"/>
    <property type="project" value="UniProtKB-KW"/>
</dbReference>
<dbReference type="Pfam" id="PF17852">
    <property type="entry name" value="Dynein_AAA_lid"/>
    <property type="match status" value="1"/>
</dbReference>
<dbReference type="InterPro" id="IPR024743">
    <property type="entry name" value="Dynein_HC_stalk"/>
</dbReference>
<evidence type="ECO:0008006" key="22">
    <source>
        <dbReference type="Google" id="ProtNLM"/>
    </source>
</evidence>
<feature type="domain" description="Dynein heavy chain ATP-binding dynein motor region" evidence="18">
    <location>
        <begin position="3845"/>
        <end position="4068"/>
    </location>
</feature>
<dbReference type="Gene3D" id="1.10.287.2620">
    <property type="match status" value="1"/>
</dbReference>
<protein>
    <recommendedName>
        <fullName evidence="22">Dynein heavy chain</fullName>
    </recommendedName>
</protein>
<evidence type="ECO:0000256" key="6">
    <source>
        <dbReference type="ARBA" id="ARBA00022741"/>
    </source>
</evidence>
<evidence type="ECO:0000259" key="17">
    <source>
        <dbReference type="Pfam" id="PF12780"/>
    </source>
</evidence>
<dbReference type="Gene3D" id="1.20.140.100">
    <property type="entry name" value="Dynein heavy chain, N-terminal domain 2"/>
    <property type="match status" value="1"/>
</dbReference>
<dbReference type="OrthoDB" id="5983592at2759"/>
<evidence type="ECO:0000256" key="1">
    <source>
        <dbReference type="ARBA" id="ARBA00004245"/>
    </source>
</evidence>
<dbReference type="FunFam" id="1.10.287.2620:FF:000001">
    <property type="entry name" value="Cytoplasmic dynein heavy chain 1"/>
    <property type="match status" value="1"/>
</dbReference>
<dbReference type="RefSeq" id="XP_066913260.1">
    <property type="nucleotide sequence ID" value="XM_067057159.1"/>
</dbReference>
<keyword evidence="8" id="KW-0243">Dynein</keyword>
<dbReference type="Pfam" id="PF12781">
    <property type="entry name" value="AAA_9"/>
    <property type="match status" value="1"/>
</dbReference>
<dbReference type="PANTHER" id="PTHR46961:SF21">
    <property type="entry name" value="LOW QUALITY PROTEIN: DYNEIN BETA CHAIN, FLAGELLAR OUTER ARM-LIKE"/>
    <property type="match status" value="1"/>
</dbReference>
<organism evidence="20 21">
    <name type="scientific">Clytia hemisphaerica</name>
    <dbReference type="NCBI Taxonomy" id="252671"/>
    <lineage>
        <taxon>Eukaryota</taxon>
        <taxon>Metazoa</taxon>
        <taxon>Cnidaria</taxon>
        <taxon>Hydrozoa</taxon>
        <taxon>Hydroidolina</taxon>
        <taxon>Leptothecata</taxon>
        <taxon>Obeliida</taxon>
        <taxon>Clytiidae</taxon>
        <taxon>Clytia</taxon>
    </lineage>
</organism>
<dbReference type="InterPro" id="IPR035706">
    <property type="entry name" value="AAA_9"/>
</dbReference>
<evidence type="ECO:0000256" key="12">
    <source>
        <dbReference type="SAM" id="MobiDB-lite"/>
    </source>
</evidence>
<evidence type="ECO:0000313" key="20">
    <source>
        <dbReference type="EnsemblMetazoa" id="CLYHEMP005391.1"/>
    </source>
</evidence>
<evidence type="ECO:0000256" key="8">
    <source>
        <dbReference type="ARBA" id="ARBA00023017"/>
    </source>
</evidence>
<evidence type="ECO:0000256" key="3">
    <source>
        <dbReference type="ARBA" id="ARBA00022490"/>
    </source>
</evidence>
<dbReference type="GO" id="GO:0051959">
    <property type="term" value="F:dynein light intermediate chain binding"/>
    <property type="evidence" value="ECO:0007669"/>
    <property type="project" value="InterPro"/>
</dbReference>
<dbReference type="GO" id="GO:0045505">
    <property type="term" value="F:dynein intermediate chain binding"/>
    <property type="evidence" value="ECO:0007669"/>
    <property type="project" value="InterPro"/>
</dbReference>
<dbReference type="InterPro" id="IPR042222">
    <property type="entry name" value="Dynein_2_N"/>
</dbReference>
<dbReference type="InterPro" id="IPR013602">
    <property type="entry name" value="Dynein_heavy_linker"/>
</dbReference>
<keyword evidence="9" id="KW-0175">Coiled coil</keyword>
<keyword evidence="5" id="KW-0677">Repeat</keyword>
<comment type="similarity">
    <text evidence="2">Belongs to the dynein heavy chain family.</text>
</comment>
<evidence type="ECO:0000313" key="21">
    <source>
        <dbReference type="Proteomes" id="UP000594262"/>
    </source>
</evidence>
<dbReference type="InterPro" id="IPR041466">
    <property type="entry name" value="Dynein_AAA5_ext"/>
</dbReference>
<dbReference type="Pfam" id="PF12777">
    <property type="entry name" value="MT"/>
    <property type="match status" value="1"/>
</dbReference>
<evidence type="ECO:0000259" key="15">
    <source>
        <dbReference type="Pfam" id="PF12774"/>
    </source>
</evidence>
<feature type="domain" description="Dynein heavy chain linker" evidence="14">
    <location>
        <begin position="1613"/>
        <end position="1853"/>
    </location>
</feature>
<evidence type="ECO:0000256" key="2">
    <source>
        <dbReference type="ARBA" id="ARBA00008887"/>
    </source>
</evidence>
<evidence type="ECO:0000256" key="11">
    <source>
        <dbReference type="ARBA" id="ARBA00023212"/>
    </source>
</evidence>
<dbReference type="InterPro" id="IPR013594">
    <property type="entry name" value="Dynein_heavy_tail"/>
</dbReference>
<dbReference type="GO" id="GO:0005524">
    <property type="term" value="F:ATP binding"/>
    <property type="evidence" value="ECO:0007669"/>
    <property type="project" value="UniProtKB-KW"/>
</dbReference>
<evidence type="ECO:0000259" key="18">
    <source>
        <dbReference type="Pfam" id="PF12781"/>
    </source>
</evidence>
<dbReference type="Proteomes" id="UP000594262">
    <property type="component" value="Unplaced"/>
</dbReference>
<feature type="domain" description="Dynein heavy chain tail" evidence="13">
    <location>
        <begin position="179"/>
        <end position="796"/>
    </location>
</feature>
<sequence length="4985" mass="575257">MESDERLRWIELHVTTSLKPKVDDLKLLFGSEKSRATLLEFLTNEDKKIVYVFYHNGVLNANQDAPLKVDGKFIVFFKIQSAVKITRENINHQLYYMEWSEDFLQHFEDVTRNVFLPILSVEQPGGLSCDRLMDLLHKILSSSTIMSGKLQSMVNLPIPNIEVLSSAGHFHHRQQAVTHILETTLIGWIKQIKNALNDKPNTPMGSKANHFPMPKTEVQFWHKHLSTIQSINEQLCSPQIVSVLTTLEDRNSTYAHSFHNIKRDLAKAEHETMTIVRFLGTLEPYFTLIENGYKLHELIQVFSPMMHTLLLMWTYSKYYHGPDQINRLLQMIANLVVFKAREIVGEAFIDDPESQGFLRQSLKICAAFRGTYLDTKDKADEINTFKVEEQAELNEEQVGVTWHSSVYKNARTQRGAGLFNKTRNEHEYEENFWEDSPWPARNSPVFDVLNKYMERCNDVLELVEVSQQFKKIKFASNLDGAGEPSLNSQIVDIVNDFDDALAQFNCSVKNVLDLDKGLPFESAFFNFHSKVRDLESQFGMLVAGSLKEGWDIKAKLRLLDVFEGITTRDLIQTVLHDILSTFIEHVEKELQSTKQLFDQKMNKKTSHQHLSPVTNQILWLRSLSGRIEELYYKMTKVAPMCFDGERGWRAKDLYKDLCRKIKFTEEQTLAAWLKNFDHEVIENLNQPLLRLDDGLFHVNFDEKLKIVLREIRDMTSHDIPMKLPHDVTQKIENIDILKLQAVNTRLSAATSQFNIMEQNLLDIERNLVNHNIDRARKILTEGVTTYTWNDVHMDDFIQEAIHVVYTDNIKIVDTIKENYERICQIVNSWAESTFQYTMMDESHWPFTFEDYDARQKSIMEDIHRKMKTGCKKIVQHLQAIYEVVKISRTTPQWVAYKEFVNTKVINGLRDSILISLRYIYNSLVAQELQAGSGNTQFLQVDVSLVGSIVYFKPPVDGSLAEVSMIEYFDSWLSAILTRTDSLKELDLVEELKSCIIEDQDIQHLCEQTKAIVADTASECKKLTALFSDYAFLWTQDINTVFKEFLAGNLRCRPQASDANDGESIEMADGRDTRASMQSRSSSVKFITKDISMTGSRKSHSANTTSSGVTSGITRLRDKRFLKSAQNKGKEQPNIDDFDHEISVFKEAKEEVGRADIAHSIGWVRINMQPIKETIETYASKWLYTYTKYLSDQVHLMLNSLDSFLKRTEPGIEAITGEESDVASFMKLMRIFNEVNRQQSELDNNFIKMKDMLEVLDKYNQKLPAKTQAFYEAAPVRWNNLKMKVSQAKKKLGPRIQAKHKDVAEVLSQFKTQCQELRYEIEDSNVYSRSIEMSMAYTLIDQFGKEVELLEAESQDLVELQELLEKEIFDFNLIKTLKNELALLQQIWDINKVIKDQQTEWKRHRWQRIKTKLLKRGLDAQYDLVMKLSDRVHSWDVTLCLEETINEFMSCIPIMEDLGKAALRSRHWKQLARSMGTSVIMTTEVLNRMTLDEFLKLGLQNHSDEVRSIVKRSSKDVHIENMLKLYEEIWLSKVFETKRHSRLIANSNGGYVGNEAGSVSGSEYGPAESEFGYNTSTGQNSALPPHASPSQAKRTRSRMMSVTSIAHSSLAMSTMDEDPDRYLLDNPDAILHELRAHQVSLQEVLGHSSATAFLDEISKWQKTLQNIETFILHLNDAQEIWIQLDEVYNSVDIRLTMGKESAIFANASKEFIGIMKNINKNPNILQISSAPGIIYKLEKIHLTLVKSSVALSKHTDKRRNKNPHFFMLSREETYSLLCKGYDPNLLTGDLNKLFGNVKSLHTIDNTQTYQIVAFESHDGEIVKLAKPITCENGIENWLPNLQRCISQTIQNELTRISGLKEIRPENDETPPVTPIKKSSPDTSVIFTYLLKTLLPLPATWSIDANTDAVMLSIKLMTSALLSKYLEAYANGKSDALDIIMSGFNQSIIALSEFLFAQGKIKIRKKNLARNQSHRLSIDEAGRLNISASLEQTPTPYHFQIKDKRIDDGKDYQLENYQTKLIKNFIQYFSNQVRFVENLKETIELGYNLKKRYPFDWYIHPRYVLAESRNMASVQVEIGQHSIPYVYQYQGVGKFVSVPLEHETGLHRLACTVMDNDFGHVLPTQDTGCTNIASSLAGLTGRHLLVYPLCRQTPVHYLTDLLKGACMTGAWICFNKMEVLPESFFSVLTKSLADIHHALQSKQTTVVIGNDDVTLSKEIAIFTISNSSEYKPLPTELAKMFKTVSYGAPDTQKLIEVGLIKAGMLMARNLVPKIHSFLSLIQETIPVFQSSFSERRICSLTKCMHHNFKDILKWKDNQLLAKELSTIEEQNEVEHNELEEGEEIMFDQAIEDLGKLADDDDSEHSYQGVEHEEGEQYTEEEMTQLSQTLQNKAVILALHQMFSPAVISTNNEMEIFERMLCETFSDVDVMALLEESLQNQESRAAGVKLDLKDDQAATSDEKEKESIYRAINTVSHFDGFDESLTTKLNQMAEIERSSKLIGVVGKNQHLSWQCIQGFLKSYQKFKKNTQVYVVSPAACTRQQIFGYFENNSSIWHDGSLIRAINKNNVDRPHFIIIDGKINEELASYFTEILSAKGFTTLDNGNRLVIPHNIRFILQLEQVEDIPSNIISNVPVVSTDGLYPSWKIFLKIWATTKLQLTRDHIVELCSQYIEATLDHMTHKFECLTAEERACKEYQLVYNMLNIFDGLSGHVTISSDCDNYMNFAAFWTFFGLLQPNERHEFSKWWTEKWSSEIYLPEESEMWNFIVNPETHIFQSVYDFMNTEESCNFVQEGIYLSISYLVTALIDNGTSIILSGAYGSGKASLFRDEYLHNKPEGTDISVLLIQANEFLTCESLWERLNQVLEWKHSDYYEPIGNKKLVCFIKDLHNLQHHPEPVLYLLQQLIKHNSAYNPYRKQTQSLGEITFVLTTTQENDYLRDMVNFIPVIKFPEVCVDDQERIFNTILSFHFMSSQDRSFMDLMAVKTPNVEDYAHMKRMENVTAMKKLLNKIVSITIELQNVMKTMYLRTPQRFHYVFTMRTLKRLFTQLCRSLPSDAAPRDILTTWYYELHWTYHYVLIDDVDKERWRHTFKTIAKKELAKEQMEILEDEVPILSNIVVDKETQTVVHWENQESPMNNKFSIQQLQTYLKNHLMEFNKDNPKLKIYFFEDRVRIMYRLLQILQSNFSNGHALLIMEGSPDIPPMLFRLLSDILQIELFTVNPSSVANDRVYDMEMFKSDLVSCLIKAGIKKQKVIFTLTSLELFDDGIITLVDELLQKGTMAHVFNEEDKNSVINTIRTSGDQEQARLSKAEAWNEFVKNIHENLHVLLSLSFTDEKFQEISLRHPNLITAMQVVYSKIWDQQKLVQVAQYVLSELTDLKESKKQDIAYLLAALHIELQKQDGGEVAGRYNNITNANFELFIERFVDFYTAKTKEIGEQKETIRNTLRTVEESSSTGLSLVKKLDHEKRVITQKQQGCTTLLTQIGQDRAITEEHTRLVKKTKSKRDKLKKLIPQYEEAHKRAIFKAAAIVRETKSILQSLDDRELSDIRSMQKPDSEIEDLLAAIIIVVKSPSADLTWNRGAKRIMANIERFKEDLSGFDDVELPDATLQVLRPYVNKPHFAPGYLSTRTGNTAIGSLVLYVRGVVRYNYIMQSHVKPLHQKVSDTAEKLDMVSEKLSGMEKKLKDLKVRLCALGENFEDACVERSQQKESVDHLNQLLDKETEFDKLLSSLTEDWKDTLESLDQYTTNICSEVLLASAFSVYMGPYDEGFRSKMLTEYWYQCLVNQGMPVDLGQRDNIIIGSKKDRAKGDTTAESRTDTPPQLSYHDMFYQVAQSLVSEDTLRKWLTQGFNWDVIQNLVLLNTPLKRAVYCMDPEHRLDGCLQEIRLENQEIIELDYAQRDSNFINILERAISNGAMVTIKNIDNEIDPIFHSLIYLLMTSSSNEVGNGKQIIKFNGHRLQYSQNFRLIMINRLYNFNIPKEFYSLCTVIDLRPTQHLLCSDVQQVSLDLMSPNVLDYWRHILYSGLTIIRQLDSINGNLMNEIQKCQGSHEMWNNTEKLQNLALKRKELNTQLTIIQTEYKECKKLMADNDYFSKILAQLFLLQRSICRLGSYYQFNYGDFITTLKNIIQDKGFKTQTDVKDDETPDTDLVYDANAAHLLSSEIVFTKRSFDMLKEENAEVVLKEFEKRFFMKLKRTTSRDHYEVIRLVYMLMLKNEEENDIVNENFIEILLSFKDLYNQSQRDFSTHVTPFNRPDWLAPFQYNMLQHFAEKFPPFKSFVEDLSTSSGAIKEWSETTRPEETPLPLNSSSALRVLAIMALRPDRLSFALKKWTREIMDDFTFPGLMECLASFDSAKPLLIVKSREMECAQYMDHLQAYAEKEKLKPHYICMSQADRDAIDASLTSAIQHDLFLVIDNIHLTNQDHLSSLYNRLFRLRQQSIDGVRWRVALVTNDTRNINEPLLRLCTTVNWDSITFDEKQTNLCDELSWTKCLHFNITKALKRIPARVWKILQEGSSLDLRTLVYTLCVLDGYVTSLYADCASKRSLVPLASDGFLKVVDYVIGEFEKGKTDNFLYHEIVYLLSEEIYSFQNEPNPIRELALDIVCRPAANHAIKSLSIGSIQIPIPPINVPPRDFATWLDKYFTKWLQENSPIELEVCQTKWLRFIHTETSKRFCEDLSSVYTNLNNNTAILPSRIIQPLKINVQSLYENLLQCKENVPEQIILKEPLTGSKDMLKMFWKKECKHFNEKILQINEMISVVEKNIAGGERVLPQKYHGDVIALSSGYAPSSVLPNNRNQNMNDLKKWLNDMRTTAGHLKDLYTNTHHYLVFGNESRTKPLKLSSVGNIRHFFTILRFQKAVKENCTIEKIRLNCCFQGDPVAKETKEPMIVCDDLYTQGMTVVPNSSIKFVEPTEGKNIETIEKLPPLFIWADFKSNFNEKINCNVYFDEERLTSLFKLPFNTKRPMTDFVYSRPAVLLTNPCQ</sequence>